<keyword evidence="3" id="KW-1185">Reference proteome</keyword>
<feature type="region of interest" description="Disordered" evidence="1">
    <location>
        <begin position="1"/>
        <end position="22"/>
    </location>
</feature>
<dbReference type="Proteomes" id="UP000326396">
    <property type="component" value="Linkage Group LG12"/>
</dbReference>
<reference evidence="2 3" key="1">
    <citation type="submission" date="2019-05" db="EMBL/GenBank/DDBJ databases">
        <title>Mikania micrantha, genome provides insights into the molecular mechanism of rapid growth.</title>
        <authorList>
            <person name="Liu B."/>
        </authorList>
    </citation>
    <scope>NUCLEOTIDE SEQUENCE [LARGE SCALE GENOMIC DNA]</scope>
    <source>
        <strain evidence="2">NLD-2019</strain>
        <tissue evidence="2">Leaf</tissue>
    </source>
</reference>
<protein>
    <submittedName>
        <fullName evidence="2">Uncharacterized protein</fullName>
    </submittedName>
</protein>
<dbReference type="EMBL" id="SZYD01000004">
    <property type="protein sequence ID" value="KAD6454113.1"/>
    <property type="molecule type" value="Genomic_DNA"/>
</dbReference>
<evidence type="ECO:0000313" key="3">
    <source>
        <dbReference type="Proteomes" id="UP000326396"/>
    </source>
</evidence>
<sequence length="136" mass="15495">MNNRTNRHDREEDEEPDGPWKTMRQRVDGLKQGYFNHSAVGTLILYDTTNVRSLRFPNPHWLTAHESPITQKSESLIAQCTLPSADCKFVNWDCRIGMLLAVSFLAPADLSAHIFHVGLLIVGKVKHINTLRLCQE</sequence>
<accession>A0A5N6PJL3</accession>
<proteinExistence type="predicted"/>
<evidence type="ECO:0000313" key="2">
    <source>
        <dbReference type="EMBL" id="KAD6454113.1"/>
    </source>
</evidence>
<comment type="caution">
    <text evidence="2">The sequence shown here is derived from an EMBL/GenBank/DDBJ whole genome shotgun (WGS) entry which is preliminary data.</text>
</comment>
<feature type="compositionally biased region" description="Basic and acidic residues" evidence="1">
    <location>
        <begin position="1"/>
        <end position="10"/>
    </location>
</feature>
<organism evidence="2 3">
    <name type="scientific">Mikania micrantha</name>
    <name type="common">bitter vine</name>
    <dbReference type="NCBI Taxonomy" id="192012"/>
    <lineage>
        <taxon>Eukaryota</taxon>
        <taxon>Viridiplantae</taxon>
        <taxon>Streptophyta</taxon>
        <taxon>Embryophyta</taxon>
        <taxon>Tracheophyta</taxon>
        <taxon>Spermatophyta</taxon>
        <taxon>Magnoliopsida</taxon>
        <taxon>eudicotyledons</taxon>
        <taxon>Gunneridae</taxon>
        <taxon>Pentapetalae</taxon>
        <taxon>asterids</taxon>
        <taxon>campanulids</taxon>
        <taxon>Asterales</taxon>
        <taxon>Asteraceae</taxon>
        <taxon>Asteroideae</taxon>
        <taxon>Heliantheae alliance</taxon>
        <taxon>Eupatorieae</taxon>
        <taxon>Mikania</taxon>
    </lineage>
</organism>
<name>A0A5N6PJL3_9ASTR</name>
<evidence type="ECO:0000256" key="1">
    <source>
        <dbReference type="SAM" id="MobiDB-lite"/>
    </source>
</evidence>
<gene>
    <name evidence="2" type="ORF">E3N88_08819</name>
</gene>
<dbReference type="AlphaFoldDB" id="A0A5N6PJL3"/>